<dbReference type="AlphaFoldDB" id="A0A7C9IP22"/>
<comment type="caution">
    <text evidence="1">The sequence shown here is derived from an EMBL/GenBank/DDBJ whole genome shotgun (WGS) entry which is preliminary data.</text>
</comment>
<keyword evidence="2" id="KW-1185">Reference proteome</keyword>
<dbReference type="RefSeq" id="WP_160963005.1">
    <property type="nucleotide sequence ID" value="NZ_WVUD01000040.1"/>
</dbReference>
<evidence type="ECO:0000313" key="2">
    <source>
        <dbReference type="Proteomes" id="UP000482487"/>
    </source>
</evidence>
<evidence type="ECO:0000313" key="1">
    <source>
        <dbReference type="EMBL" id="MYL84726.1"/>
    </source>
</evidence>
<dbReference type="Proteomes" id="UP000482487">
    <property type="component" value="Unassembled WGS sequence"/>
</dbReference>
<accession>A0A7C9IP22</accession>
<proteinExistence type="predicted"/>
<dbReference type="OrthoDB" id="5456356at2"/>
<dbReference type="EMBL" id="WVUD01000040">
    <property type="protein sequence ID" value="MYL84726.1"/>
    <property type="molecule type" value="Genomic_DNA"/>
</dbReference>
<reference evidence="1 2" key="1">
    <citation type="submission" date="2020-01" db="EMBL/GenBank/DDBJ databases">
        <title>Genome sequence of Desulfovibrio aerotolerans DSM 16695(T).</title>
        <authorList>
            <person name="Karnachuk O."/>
            <person name="Avakyan M."/>
            <person name="Mardanov A."/>
            <person name="Kadnikov V."/>
            <person name="Ravin N."/>
        </authorList>
    </citation>
    <scope>NUCLEOTIDE SEQUENCE [LARGE SCALE GENOMIC DNA]</scope>
    <source>
        <strain evidence="1 2">DSM 16695</strain>
    </source>
</reference>
<gene>
    <name evidence="1" type="ORF">GTA51_16555</name>
</gene>
<protein>
    <submittedName>
        <fullName evidence="1">Uncharacterized protein</fullName>
    </submittedName>
</protein>
<sequence length="105" mass="11828">METALTLRTTVPPELSDEGLVLHHVSVFEVEFGSGAIDTMRRAMHEVASQTGVSFDDVMLGLSGHMYWVEATGKLVCVIPLPENDLYLEVPEDFWRIRERSRATH</sequence>
<name>A0A7C9IP22_9BACT</name>
<organism evidence="1 2">
    <name type="scientific">Solidesulfovibrio aerotolerans</name>
    <dbReference type="NCBI Taxonomy" id="295255"/>
    <lineage>
        <taxon>Bacteria</taxon>
        <taxon>Pseudomonadati</taxon>
        <taxon>Thermodesulfobacteriota</taxon>
        <taxon>Desulfovibrionia</taxon>
        <taxon>Desulfovibrionales</taxon>
        <taxon>Desulfovibrionaceae</taxon>
        <taxon>Solidesulfovibrio</taxon>
    </lineage>
</organism>